<evidence type="ECO:0000313" key="8">
    <source>
        <dbReference type="EMBL" id="CAK8683182.1"/>
    </source>
</evidence>
<feature type="compositionally biased region" description="Basic residues" evidence="5">
    <location>
        <begin position="1"/>
        <end position="10"/>
    </location>
</feature>
<evidence type="ECO:0000259" key="7">
    <source>
        <dbReference type="Pfam" id="PF05118"/>
    </source>
</evidence>
<name>A0ABP0FU92_CLALP</name>
<comment type="caution">
    <text evidence="8">The sequence shown here is derived from an EMBL/GenBank/DDBJ whole genome shotgun (WGS) entry which is preliminary data.</text>
</comment>
<dbReference type="EMBL" id="CAWYQH010000097">
    <property type="protein sequence ID" value="CAK8683182.1"/>
    <property type="molecule type" value="Genomic_DNA"/>
</dbReference>
<dbReference type="PROSITE" id="PS50005">
    <property type="entry name" value="TPR"/>
    <property type="match status" value="1"/>
</dbReference>
<keyword evidence="2" id="KW-0677">Repeat</keyword>
<keyword evidence="3 4" id="KW-0802">TPR repeat</keyword>
<gene>
    <name evidence="8" type="ORF">CVLEPA_LOCUS14285</name>
</gene>
<dbReference type="PANTHER" id="PTHR12366:SF29">
    <property type="entry name" value="ASPARTYL BETA-HYDROXYLASE, ISOFORM L"/>
    <property type="match status" value="1"/>
</dbReference>
<dbReference type="SMART" id="SM00028">
    <property type="entry name" value="TPR"/>
    <property type="match status" value="2"/>
</dbReference>
<dbReference type="InterPro" id="IPR013105">
    <property type="entry name" value="TPR_2"/>
</dbReference>
<feature type="region of interest" description="Disordered" evidence="5">
    <location>
        <begin position="82"/>
        <end position="162"/>
    </location>
</feature>
<dbReference type="Proteomes" id="UP001642483">
    <property type="component" value="Unassembled WGS sequence"/>
</dbReference>
<feature type="transmembrane region" description="Helical" evidence="6">
    <location>
        <begin position="36"/>
        <end position="59"/>
    </location>
</feature>
<feature type="compositionally biased region" description="Low complexity" evidence="5">
    <location>
        <begin position="142"/>
        <end position="157"/>
    </location>
</feature>
<reference evidence="8 9" key="1">
    <citation type="submission" date="2024-02" db="EMBL/GenBank/DDBJ databases">
        <authorList>
            <person name="Daric V."/>
            <person name="Darras S."/>
        </authorList>
    </citation>
    <scope>NUCLEOTIDE SEQUENCE [LARGE SCALE GENOMIC DNA]</scope>
</reference>
<evidence type="ECO:0000256" key="3">
    <source>
        <dbReference type="ARBA" id="ARBA00022803"/>
    </source>
</evidence>
<dbReference type="SUPFAM" id="SSF51197">
    <property type="entry name" value="Clavaminate synthase-like"/>
    <property type="match status" value="1"/>
</dbReference>
<evidence type="ECO:0000256" key="2">
    <source>
        <dbReference type="ARBA" id="ARBA00022737"/>
    </source>
</evidence>
<organism evidence="8 9">
    <name type="scientific">Clavelina lepadiformis</name>
    <name type="common">Light-bulb sea squirt</name>
    <name type="synonym">Ascidia lepadiformis</name>
    <dbReference type="NCBI Taxonomy" id="159417"/>
    <lineage>
        <taxon>Eukaryota</taxon>
        <taxon>Metazoa</taxon>
        <taxon>Chordata</taxon>
        <taxon>Tunicata</taxon>
        <taxon>Ascidiacea</taxon>
        <taxon>Aplousobranchia</taxon>
        <taxon>Clavelinidae</taxon>
        <taxon>Clavelina</taxon>
    </lineage>
</organism>
<protein>
    <recommendedName>
        <fullName evidence="7">Aspartyl/asparaginy/proline hydroxylase domain-containing protein</fullName>
    </recommendedName>
</protein>
<dbReference type="SUPFAM" id="SSF81901">
    <property type="entry name" value="HCP-like"/>
    <property type="match status" value="1"/>
</dbReference>
<dbReference type="Gene3D" id="2.60.120.330">
    <property type="entry name" value="B-lactam Antibiotic, Isopenicillin N Synthase, Chain"/>
    <property type="match status" value="1"/>
</dbReference>
<dbReference type="Gene3D" id="1.25.40.10">
    <property type="entry name" value="Tetratricopeptide repeat domain"/>
    <property type="match status" value="1"/>
</dbReference>
<evidence type="ECO:0000313" key="9">
    <source>
        <dbReference type="Proteomes" id="UP001642483"/>
    </source>
</evidence>
<dbReference type="Pfam" id="PF07719">
    <property type="entry name" value="TPR_2"/>
    <property type="match status" value="1"/>
</dbReference>
<dbReference type="InterPro" id="IPR019734">
    <property type="entry name" value="TPR_rpt"/>
</dbReference>
<keyword evidence="6" id="KW-1133">Transmembrane helix</keyword>
<feature type="domain" description="Aspartyl/asparaginy/proline hydroxylase" evidence="7">
    <location>
        <begin position="419"/>
        <end position="574"/>
    </location>
</feature>
<evidence type="ECO:0000256" key="4">
    <source>
        <dbReference type="PROSITE-ProRule" id="PRU00339"/>
    </source>
</evidence>
<proteinExistence type="inferred from homology"/>
<dbReference type="InterPro" id="IPR039038">
    <property type="entry name" value="ASPH"/>
</dbReference>
<dbReference type="InterPro" id="IPR027443">
    <property type="entry name" value="IPNS-like_sf"/>
</dbReference>
<feature type="region of interest" description="Disordered" evidence="5">
    <location>
        <begin position="1"/>
        <end position="28"/>
    </location>
</feature>
<evidence type="ECO:0000256" key="6">
    <source>
        <dbReference type="SAM" id="Phobius"/>
    </source>
</evidence>
<dbReference type="PROSITE" id="PS50293">
    <property type="entry name" value="TPR_REGION"/>
    <property type="match status" value="1"/>
</dbReference>
<feature type="compositionally biased region" description="Basic and acidic residues" evidence="5">
    <location>
        <begin position="87"/>
        <end position="135"/>
    </location>
</feature>
<keyword evidence="9" id="KW-1185">Reference proteome</keyword>
<keyword evidence="6" id="KW-0472">Membrane</keyword>
<accession>A0ABP0FU92</accession>
<dbReference type="InterPro" id="IPR007803">
    <property type="entry name" value="Asp/Arg/Pro-Hydrxlase"/>
</dbReference>
<evidence type="ECO:0000256" key="5">
    <source>
        <dbReference type="SAM" id="MobiDB-lite"/>
    </source>
</evidence>
<dbReference type="Pfam" id="PF05118">
    <property type="entry name" value="Asp_Arg_Hydrox"/>
    <property type="match status" value="1"/>
</dbReference>
<evidence type="ECO:0000256" key="1">
    <source>
        <dbReference type="ARBA" id="ARBA00007730"/>
    </source>
</evidence>
<feature type="repeat" description="TPR" evidence="4">
    <location>
        <begin position="281"/>
        <end position="314"/>
    </location>
</feature>
<dbReference type="PANTHER" id="PTHR12366">
    <property type="entry name" value="ASPARTYL/ASPARAGINYL BETA-HYDROXYLASE"/>
    <property type="match status" value="1"/>
</dbReference>
<dbReference type="InterPro" id="IPR011990">
    <property type="entry name" value="TPR-like_helical_dom_sf"/>
</dbReference>
<feature type="compositionally biased region" description="Polar residues" evidence="5">
    <location>
        <begin position="16"/>
        <end position="28"/>
    </location>
</feature>
<comment type="similarity">
    <text evidence="1">Belongs to the aspartyl/asparaginyl beta-hydroxylase family.</text>
</comment>
<keyword evidence="6" id="KW-0812">Transmembrane</keyword>
<sequence>MSGKVRKRNITKHEQQTNGNEKANLKSRSVSRGSHGILIILFMMVAITWGIAASAYFGLVDYKALIGIKDSSQLYEKTSANAVSNDDSAKDSGFSKDHTNDKKISGEPTDHVDGEASTKEEQPQAESKMKPTQEKNKKKSSQAKTSSSSLKAKSGSSNQLSLEQNKTLLKQLQEGDELLKKKKVNEALSVFEKIISSNPSSPSAIFGKAEALNQKSLQQRSNKILIESLKFYDQVINLPNCPKKLKKKAGLIKAERHIFLGQLKEAVITLKKMAETFPRDTDILNQLGVSYLYVGNTEKAQKVYAKVLSIDPDNGFAQVHFGFILKTAGDWIKGAYYLKLGIESMAEGTQEGKFYFHLGDALHRTNRSTEADEIYKLGAKNGLFKSKYQRSLYNVNRLQSHPFWTPAEAKVNNYVKTLESKWKMIRDEALNVMDVEKGLFISEEESLKDTGDWKQLTLYARGQPQKDCKRLPKTCALVSKMPNAHGCTRGQIKFSIMMPGTHVWPHTGPTNCRLRMHLGLVIPKTGQGAWLRCADQNRTWEEGKVLIFDDSFEHEVWQNAESFRLILIVDVWHPDITEHEKKTLSPI</sequence>